<keyword evidence="1" id="KW-0812">Transmembrane</keyword>
<keyword evidence="1" id="KW-1133">Transmembrane helix</keyword>
<keyword evidence="3" id="KW-1185">Reference proteome</keyword>
<dbReference type="KEGG" id="ttc:FOKN1_0827"/>
<proteinExistence type="predicted"/>
<dbReference type="GO" id="GO:0046677">
    <property type="term" value="P:response to antibiotic"/>
    <property type="evidence" value="ECO:0007669"/>
    <property type="project" value="TreeGrafter"/>
</dbReference>
<gene>
    <name evidence="2" type="ORF">FOKN1_0827</name>
</gene>
<dbReference type="PANTHER" id="PTHR38684:SF1">
    <property type="entry name" value="PROTEIN AMPE"/>
    <property type="match status" value="1"/>
</dbReference>
<feature type="transmembrane region" description="Helical" evidence="1">
    <location>
        <begin position="132"/>
        <end position="154"/>
    </location>
</feature>
<organism evidence="2 3">
    <name type="scientific">Thiohalobacter thiocyanaticus</name>
    <dbReference type="NCBI Taxonomy" id="585455"/>
    <lineage>
        <taxon>Bacteria</taxon>
        <taxon>Pseudomonadati</taxon>
        <taxon>Pseudomonadota</taxon>
        <taxon>Gammaproteobacteria</taxon>
        <taxon>Thiohalobacterales</taxon>
        <taxon>Thiohalobacteraceae</taxon>
        <taxon>Thiohalobacter</taxon>
    </lineage>
</organism>
<evidence type="ECO:0000313" key="2">
    <source>
        <dbReference type="EMBL" id="BAZ93229.1"/>
    </source>
</evidence>
<dbReference type="InterPro" id="IPR031347">
    <property type="entry name" value="AmpE"/>
</dbReference>
<dbReference type="AlphaFoldDB" id="A0A1Z4VNM7"/>
<feature type="transmembrane region" description="Helical" evidence="1">
    <location>
        <begin position="41"/>
        <end position="64"/>
    </location>
</feature>
<dbReference type="EMBL" id="AP018052">
    <property type="protein sequence ID" value="BAZ93229.1"/>
    <property type="molecule type" value="Genomic_DNA"/>
</dbReference>
<evidence type="ECO:0000256" key="1">
    <source>
        <dbReference type="SAM" id="Phobius"/>
    </source>
</evidence>
<name>A0A1Z4VNM7_9GAMM</name>
<accession>A0A1Z4VNM7</accession>
<dbReference type="Proteomes" id="UP000218765">
    <property type="component" value="Chromosome"/>
</dbReference>
<protein>
    <submittedName>
        <fullName evidence="2">Cobalamin biosynthesis protein</fullName>
    </submittedName>
</protein>
<dbReference type="Pfam" id="PF17113">
    <property type="entry name" value="AmpE"/>
    <property type="match status" value="1"/>
</dbReference>
<keyword evidence="1" id="KW-0472">Membrane</keyword>
<reference evidence="2 3" key="1">
    <citation type="submission" date="2017-05" db="EMBL/GenBank/DDBJ databases">
        <title>Thiocyanate degradation by Thiohalobacter thiocyanaticus FOKN1.</title>
        <authorList>
            <person name="Oshiki M."/>
            <person name="Fukushima T."/>
            <person name="Kawano S."/>
            <person name="Nakagawa J."/>
        </authorList>
    </citation>
    <scope>NUCLEOTIDE SEQUENCE [LARGE SCALE GENOMIC DNA]</scope>
    <source>
        <strain evidence="2 3">FOKN1</strain>
    </source>
</reference>
<evidence type="ECO:0000313" key="3">
    <source>
        <dbReference type="Proteomes" id="UP000218765"/>
    </source>
</evidence>
<dbReference type="GO" id="GO:0005886">
    <property type="term" value="C:plasma membrane"/>
    <property type="evidence" value="ECO:0007669"/>
    <property type="project" value="TreeGrafter"/>
</dbReference>
<dbReference type="PANTHER" id="PTHR38684">
    <property type="entry name" value="PROTEIN AMPE"/>
    <property type="match status" value="1"/>
</dbReference>
<feature type="transmembrane region" description="Helical" evidence="1">
    <location>
        <begin position="249"/>
        <end position="270"/>
    </location>
</feature>
<dbReference type="InterPro" id="IPR052966">
    <property type="entry name" value="Beta-lactamase_Reg"/>
</dbReference>
<sequence length="271" mass="29391">MKFLIILLALGLERLWPQLPQWRPVERFHAYTDAFRSRFTQPWLLGRGGLVALLAPWLLGTWLLLELLEPLDWLIGLAVLLLCLGPRDLLGDLRRLGADLGIGGAGPESLAAFGLTGTPTGETLAGALIREALVRLFGVVFWFALLGPVGALLYRLTQLLAAREDGEEDDFGLAVWQLQALLDWLPARLLAATGALIGNFDATLAAWRECAPADPFDDSREFAAEVALESMELESGTGPATALESARGYLVRAGVAWLALLALLTLADWLA</sequence>
<dbReference type="RefSeq" id="WP_231971558.1">
    <property type="nucleotide sequence ID" value="NZ_AP018052.1"/>
</dbReference>